<dbReference type="EMBL" id="CATOUU010001177">
    <property type="protein sequence ID" value="CAI9977365.1"/>
    <property type="molecule type" value="Genomic_DNA"/>
</dbReference>
<evidence type="ECO:0000313" key="3">
    <source>
        <dbReference type="EMBL" id="CAL5988586.1"/>
    </source>
</evidence>
<evidence type="ECO:0000313" key="4">
    <source>
        <dbReference type="Proteomes" id="UP001642409"/>
    </source>
</evidence>
<protein>
    <submittedName>
        <fullName evidence="2">SGF29 tudor-like domain-containing protei</fullName>
    </submittedName>
    <submittedName>
        <fullName evidence="3">SGF29_tudor-like domain-containing protei</fullName>
    </submittedName>
</protein>
<dbReference type="Proteomes" id="UP001642409">
    <property type="component" value="Unassembled WGS sequence"/>
</dbReference>
<reference evidence="3 4" key="2">
    <citation type="submission" date="2024-07" db="EMBL/GenBank/DDBJ databases">
        <authorList>
            <person name="Akdeniz Z."/>
        </authorList>
    </citation>
    <scope>NUCLEOTIDE SEQUENCE [LARGE SCALE GENOMIC DNA]</scope>
</reference>
<accession>A0AA86UYR2</accession>
<dbReference type="PROSITE" id="PS51518">
    <property type="entry name" value="SGF29_C"/>
    <property type="match status" value="1"/>
</dbReference>
<comment type="caution">
    <text evidence="2">The sequence shown here is derived from an EMBL/GenBank/DDBJ whole genome shotgun (WGS) entry which is preliminary data.</text>
</comment>
<reference evidence="2" key="1">
    <citation type="submission" date="2023-06" db="EMBL/GenBank/DDBJ databases">
        <authorList>
            <person name="Kurt Z."/>
        </authorList>
    </citation>
    <scope>NUCLEOTIDE SEQUENCE</scope>
</reference>
<proteinExistence type="predicted"/>
<dbReference type="EMBL" id="CAXDID020000022">
    <property type="protein sequence ID" value="CAL5988586.1"/>
    <property type="molecule type" value="Genomic_DNA"/>
</dbReference>
<keyword evidence="4" id="KW-1185">Reference proteome</keyword>
<organism evidence="2">
    <name type="scientific">Hexamita inflata</name>
    <dbReference type="NCBI Taxonomy" id="28002"/>
    <lineage>
        <taxon>Eukaryota</taxon>
        <taxon>Metamonada</taxon>
        <taxon>Diplomonadida</taxon>
        <taxon>Hexamitidae</taxon>
        <taxon>Hexamitinae</taxon>
        <taxon>Hexamita</taxon>
    </lineage>
</organism>
<gene>
    <name evidence="3" type="ORF">HINF_LOCUS10449</name>
    <name evidence="2" type="ORF">HINF_LOCUS65010</name>
</gene>
<dbReference type="AlphaFoldDB" id="A0AA86UYR2"/>
<dbReference type="Pfam" id="PF07039">
    <property type="entry name" value="SGF29_Tudor"/>
    <property type="match status" value="1"/>
</dbReference>
<sequence>MNLQLQQVVAMKTLIEGQPCWMLCKVIKLPEENETKYILEDITPEKDSVAKYEATIDSILLYPQPDLFIKKGQKLLTVWYETDQQSWTSILYPCTALEDYPQSEEPESIVLKVQFDGDSKFQYINVQWVIMMPE</sequence>
<name>A0AA86UYR2_9EUKA</name>
<feature type="domain" description="SGF29 C-terminal" evidence="1">
    <location>
        <begin position="1"/>
        <end position="134"/>
    </location>
</feature>
<dbReference type="InterPro" id="IPR010750">
    <property type="entry name" value="SGF29_tudor-like_dom"/>
</dbReference>
<evidence type="ECO:0000313" key="2">
    <source>
        <dbReference type="EMBL" id="CAI9977365.1"/>
    </source>
</evidence>
<evidence type="ECO:0000259" key="1">
    <source>
        <dbReference type="PROSITE" id="PS51518"/>
    </source>
</evidence>